<sequence>MMGEPRIVCKICYASSNHKAVPTLTPESKVLNEGKCSVCRQGWAPIRVAKDLSLGGKWVRIRPRPKIGPSTEFQMCKNIQGNRGECPRGLDCSYAHSRVELNQWNLERKQEPRPAPFISGQYQICKHIQGGGPCPYGQRCTFAHTEEEFQEWLRCVPPPSPASPASGFFIVGGGGGGSLRCDVCSLTCTSRKQLEDHLAGGKHRDRMVQLQHPPAYHPPPMPAPLHPIRKRPLLSSQIMGFKMCMHVQAGRRCVYGDFCTFAHSTEELAMWNRQLSVPPPPSSFRPRPPQSRPPQPLPPQQGRVLHNSVEHQKPDMFTESSGLDDFDETLSSAAASHQPHMMEEEEEEEGTVVPPGDFADELRRRISGEFNEHQDIAGFQVSLEGVSVEEVSGQEPCLTWTQPDSLHWIFEVSSNSQSCRVLQSVVLFDALATDFAIVDVWCVQYGAQLQSLHGAPAQQGAGLLLGHTLSPQVKVQVKISLKPRSGVLGQLVIFDFGPAGYLARGLSVHVLNETEKKQMVNIGYSQRTLRPPKPDLYWEQHYTSLAMPGREQDEVFDSGLADYPLPEQIERLIEAGKYNNVENRVTKENYKRRIHNLLYLEEYQQRLDMSRYDIYDIEIHPESSVQMSHGTVYATEGFQYVTVSVEEVLFEGGRSIRQGDSCLLRPMNQQVVHECWVEGVGRDRVTLQISEKAKQASVSSRNRCSLRFVLSRTHMREMHYAVDHLDLGVVFPVPQSGSRGSDPIPPAISRCLQELKKTKLNQAQQNAINSMLDPACQQVQLPSLVLGPFGCGKTRTLKECILLLSLLREPTILICTHSNSAANIYVQELSREYTKRASQVSMIRIYYTGRRPDTIPAEVRPYCKFENGRLALPSLSELRQFRIVVVTLSTSRILSLMGLPRGHFSHIFVDEAAQALEPETLIPLVLAGERTKVILAGDHMQMDPPCHSSIARRYGLHVSLLERLFDHEAYSSGVGQLCKTLLTENHRSHTHIMEIPSKLFYKNKLTCRAKFPATGPQNFPPLKFIGVDGQEAQDEDSPSYYNNHEALKITEQV</sequence>
<evidence type="ECO:0000256" key="1">
    <source>
        <dbReference type="ARBA" id="ARBA00004496"/>
    </source>
</evidence>
<keyword evidence="9" id="KW-0547">Nucleotide-binding</keyword>
<feature type="compositionally biased region" description="Pro residues" evidence="7">
    <location>
        <begin position="277"/>
        <end position="299"/>
    </location>
</feature>
<feature type="region of interest" description="Disordered" evidence="7">
    <location>
        <begin position="274"/>
        <end position="302"/>
    </location>
</feature>
<dbReference type="GO" id="GO:0008270">
    <property type="term" value="F:zinc ion binding"/>
    <property type="evidence" value="ECO:0007669"/>
    <property type="project" value="UniProtKB-KW"/>
</dbReference>
<evidence type="ECO:0000259" key="8">
    <source>
        <dbReference type="PROSITE" id="PS50103"/>
    </source>
</evidence>
<dbReference type="GO" id="GO:0004386">
    <property type="term" value="F:helicase activity"/>
    <property type="evidence" value="ECO:0007669"/>
    <property type="project" value="UniProtKB-KW"/>
</dbReference>
<keyword evidence="9" id="KW-0067">ATP-binding</keyword>
<name>A0AA35SCX2_GEOBA</name>
<keyword evidence="2" id="KW-0963">Cytoplasm</keyword>
<dbReference type="PANTHER" id="PTHR45418:SF1">
    <property type="entry name" value="CANCER_TESTIS ANTIGEN 55"/>
    <property type="match status" value="1"/>
</dbReference>
<evidence type="ECO:0000256" key="7">
    <source>
        <dbReference type="SAM" id="MobiDB-lite"/>
    </source>
</evidence>
<dbReference type="PROSITE" id="PS50103">
    <property type="entry name" value="ZF_C3H1"/>
    <property type="match status" value="3"/>
</dbReference>
<dbReference type="InterPro" id="IPR041677">
    <property type="entry name" value="DNA2/NAM7_AAA_11"/>
</dbReference>
<feature type="domain" description="C3H1-type" evidence="8">
    <location>
        <begin position="70"/>
        <end position="99"/>
    </location>
</feature>
<gene>
    <name evidence="9" type="ORF">GBAR_LOCUS15103</name>
</gene>
<feature type="region of interest" description="Disordered" evidence="7">
    <location>
        <begin position="333"/>
        <end position="355"/>
    </location>
</feature>
<keyword evidence="4 6" id="KW-0863">Zinc-finger</keyword>
<dbReference type="Pfam" id="PF13086">
    <property type="entry name" value="AAA_11"/>
    <property type="match status" value="2"/>
</dbReference>
<dbReference type="InterPro" id="IPR036236">
    <property type="entry name" value="Znf_C2H2_sf"/>
</dbReference>
<dbReference type="InterPro" id="IPR041679">
    <property type="entry name" value="DNA2/NAM7-like_C"/>
</dbReference>
<accession>A0AA35SCX2</accession>
<evidence type="ECO:0000313" key="9">
    <source>
        <dbReference type="EMBL" id="CAI8026271.1"/>
    </source>
</evidence>
<feature type="non-terminal residue" evidence="9">
    <location>
        <position position="1"/>
    </location>
</feature>
<dbReference type="PANTHER" id="PTHR45418">
    <property type="entry name" value="CANCER/TESTIS ANTIGEN 55"/>
    <property type="match status" value="1"/>
</dbReference>
<comment type="subcellular location">
    <subcellularLocation>
        <location evidence="1">Cytoplasm</location>
    </subcellularLocation>
</comment>
<dbReference type="Gene3D" id="4.10.1000.10">
    <property type="entry name" value="Zinc finger, CCCH-type"/>
    <property type="match status" value="1"/>
</dbReference>
<protein>
    <submittedName>
        <fullName evidence="9">Probable helicase with zinc finger domain</fullName>
    </submittedName>
</protein>
<dbReference type="Gene3D" id="3.30.1370.210">
    <property type="match status" value="1"/>
</dbReference>
<dbReference type="InterPro" id="IPR027417">
    <property type="entry name" value="P-loop_NTPase"/>
</dbReference>
<keyword evidence="9" id="KW-0378">Hydrolase</keyword>
<evidence type="ECO:0000256" key="3">
    <source>
        <dbReference type="ARBA" id="ARBA00022723"/>
    </source>
</evidence>
<feature type="zinc finger region" description="C3H1-type" evidence="6">
    <location>
        <begin position="119"/>
        <end position="147"/>
    </location>
</feature>
<feature type="zinc finger region" description="C3H1-type" evidence="6">
    <location>
        <begin position="70"/>
        <end position="99"/>
    </location>
</feature>
<evidence type="ECO:0000256" key="5">
    <source>
        <dbReference type="ARBA" id="ARBA00022833"/>
    </source>
</evidence>
<dbReference type="Pfam" id="PF12874">
    <property type="entry name" value="zf-met"/>
    <property type="match status" value="1"/>
</dbReference>
<dbReference type="EMBL" id="CASHTH010002206">
    <property type="protein sequence ID" value="CAI8026271.1"/>
    <property type="molecule type" value="Genomic_DNA"/>
</dbReference>
<dbReference type="SUPFAM" id="SSF57667">
    <property type="entry name" value="beta-beta-alpha zinc fingers"/>
    <property type="match status" value="1"/>
</dbReference>
<proteinExistence type="predicted"/>
<keyword evidence="5 6" id="KW-0862">Zinc</keyword>
<dbReference type="SUPFAM" id="SSF52540">
    <property type="entry name" value="P-loop containing nucleoside triphosphate hydrolases"/>
    <property type="match status" value="1"/>
</dbReference>
<evidence type="ECO:0000256" key="4">
    <source>
        <dbReference type="ARBA" id="ARBA00022771"/>
    </source>
</evidence>
<dbReference type="GO" id="GO:0005737">
    <property type="term" value="C:cytoplasm"/>
    <property type="evidence" value="ECO:0007669"/>
    <property type="project" value="UniProtKB-SubCell"/>
</dbReference>
<feature type="domain" description="C3H1-type" evidence="8">
    <location>
        <begin position="238"/>
        <end position="266"/>
    </location>
</feature>
<dbReference type="InterPro" id="IPR036855">
    <property type="entry name" value="Znf_CCCH_sf"/>
</dbReference>
<evidence type="ECO:0000256" key="6">
    <source>
        <dbReference type="PROSITE-ProRule" id="PRU00723"/>
    </source>
</evidence>
<evidence type="ECO:0000256" key="2">
    <source>
        <dbReference type="ARBA" id="ARBA00022490"/>
    </source>
</evidence>
<dbReference type="Pfam" id="PF13087">
    <property type="entry name" value="AAA_12"/>
    <property type="match status" value="1"/>
</dbReference>
<keyword evidence="9" id="KW-0347">Helicase</keyword>
<keyword evidence="3 6" id="KW-0479">Metal-binding</keyword>
<feature type="domain" description="C3H1-type" evidence="8">
    <location>
        <begin position="119"/>
        <end position="147"/>
    </location>
</feature>
<evidence type="ECO:0000313" key="10">
    <source>
        <dbReference type="Proteomes" id="UP001174909"/>
    </source>
</evidence>
<organism evidence="9 10">
    <name type="scientific">Geodia barretti</name>
    <name type="common">Barrett's horny sponge</name>
    <dbReference type="NCBI Taxonomy" id="519541"/>
    <lineage>
        <taxon>Eukaryota</taxon>
        <taxon>Metazoa</taxon>
        <taxon>Porifera</taxon>
        <taxon>Demospongiae</taxon>
        <taxon>Heteroscleromorpha</taxon>
        <taxon>Tetractinellida</taxon>
        <taxon>Astrophorina</taxon>
        <taxon>Geodiidae</taxon>
        <taxon>Geodia</taxon>
    </lineage>
</organism>
<comment type="caution">
    <text evidence="9">The sequence shown here is derived from an EMBL/GenBank/DDBJ whole genome shotgun (WGS) entry which is preliminary data.</text>
</comment>
<feature type="zinc finger region" description="C3H1-type" evidence="6">
    <location>
        <begin position="238"/>
        <end position="266"/>
    </location>
</feature>
<dbReference type="InterPro" id="IPR000571">
    <property type="entry name" value="Znf_CCCH"/>
</dbReference>
<reference evidence="9" key="1">
    <citation type="submission" date="2023-03" db="EMBL/GenBank/DDBJ databases">
        <authorList>
            <person name="Steffen K."/>
            <person name="Cardenas P."/>
        </authorList>
    </citation>
    <scope>NUCLEOTIDE SEQUENCE</scope>
</reference>
<dbReference type="Gene3D" id="3.40.50.300">
    <property type="entry name" value="P-loop containing nucleotide triphosphate hydrolases"/>
    <property type="match status" value="2"/>
</dbReference>
<keyword evidence="10" id="KW-1185">Reference proteome</keyword>
<dbReference type="Gene3D" id="3.30.160.60">
    <property type="entry name" value="Classic Zinc Finger"/>
    <property type="match status" value="1"/>
</dbReference>
<dbReference type="AlphaFoldDB" id="A0AA35SCX2"/>
<dbReference type="SMART" id="SM00356">
    <property type="entry name" value="ZnF_C3H1"/>
    <property type="match status" value="3"/>
</dbReference>
<dbReference type="InterPro" id="IPR013087">
    <property type="entry name" value="Znf_C2H2_type"/>
</dbReference>
<dbReference type="Proteomes" id="UP001174909">
    <property type="component" value="Unassembled WGS sequence"/>
</dbReference>
<dbReference type="SUPFAM" id="SSF90229">
    <property type="entry name" value="CCCH zinc finger"/>
    <property type="match status" value="2"/>
</dbReference>